<dbReference type="NCBIfam" id="TIGR03170">
    <property type="entry name" value="flgA_cterm"/>
    <property type="match status" value="1"/>
</dbReference>
<dbReference type="GO" id="GO:0042597">
    <property type="term" value="C:periplasmic space"/>
    <property type="evidence" value="ECO:0007669"/>
    <property type="project" value="UniProtKB-SubCell"/>
</dbReference>
<keyword evidence="6" id="KW-0282">Flagellum</keyword>
<dbReference type="Gene3D" id="2.30.30.760">
    <property type="match status" value="1"/>
</dbReference>
<dbReference type="SMART" id="SM00858">
    <property type="entry name" value="SAF"/>
    <property type="match status" value="1"/>
</dbReference>
<comment type="similarity">
    <text evidence="4">Belongs to the FlgA family.</text>
</comment>
<comment type="subcellular location">
    <subcellularLocation>
        <location evidence="1 4">Periplasm</location>
    </subcellularLocation>
</comment>
<evidence type="ECO:0000256" key="1">
    <source>
        <dbReference type="ARBA" id="ARBA00004418"/>
    </source>
</evidence>
<dbReference type="InterPro" id="IPR013974">
    <property type="entry name" value="SAF"/>
</dbReference>
<keyword evidence="7" id="KW-1185">Reference proteome</keyword>
<organism evidence="6 7">
    <name type="scientific">Telluria aromaticivorans</name>
    <dbReference type="NCBI Taxonomy" id="2725995"/>
    <lineage>
        <taxon>Bacteria</taxon>
        <taxon>Pseudomonadati</taxon>
        <taxon>Pseudomonadota</taxon>
        <taxon>Betaproteobacteria</taxon>
        <taxon>Burkholderiales</taxon>
        <taxon>Oxalobacteraceae</taxon>
        <taxon>Telluria group</taxon>
        <taxon>Telluria</taxon>
    </lineage>
</organism>
<dbReference type="Pfam" id="PF13144">
    <property type="entry name" value="ChapFlgA"/>
    <property type="match status" value="1"/>
</dbReference>
<sequence>MIAFPRATSFIVSCLLCATTEAAQSISLQIEQAARGQIDKQLQASGLAEPQIELSVVSARPAPPCSAPVAIEALDTRQYARMRFVARCLEPRGWKHDFVVRARITAVVAVTAMSLRNNEVLTDEHITLERRDVTQVADAIGAPEAAVGQTSRRSLRAGEILRTSSLTSPLMVKRGDQVLMLARHEGIEISMGGEALDAGARGATVRVRNAASGQVVRMRVTGAGTVEPVDVPGISR</sequence>
<name>A0A7Y2P0M3_9BURK</name>
<keyword evidence="4" id="KW-1005">Bacterial flagellum biogenesis</keyword>
<feature type="domain" description="SAF" evidence="5">
    <location>
        <begin position="106"/>
        <end position="167"/>
    </location>
</feature>
<evidence type="ECO:0000313" key="7">
    <source>
        <dbReference type="Proteomes" id="UP000533905"/>
    </source>
</evidence>
<dbReference type="InterPro" id="IPR039246">
    <property type="entry name" value="Flagellar_FlgA"/>
</dbReference>
<evidence type="ECO:0000313" key="6">
    <source>
        <dbReference type="EMBL" id="NNG24309.1"/>
    </source>
</evidence>
<keyword evidence="2" id="KW-0732">Signal</keyword>
<evidence type="ECO:0000259" key="5">
    <source>
        <dbReference type="SMART" id="SM00858"/>
    </source>
</evidence>
<protein>
    <recommendedName>
        <fullName evidence="4">Flagella basal body P-ring formation protein FlgA</fullName>
    </recommendedName>
</protein>
<evidence type="ECO:0000256" key="4">
    <source>
        <dbReference type="RuleBase" id="RU362063"/>
    </source>
</evidence>
<dbReference type="GO" id="GO:0044780">
    <property type="term" value="P:bacterial-type flagellum assembly"/>
    <property type="evidence" value="ECO:0007669"/>
    <property type="project" value="InterPro"/>
</dbReference>
<evidence type="ECO:0000256" key="2">
    <source>
        <dbReference type="ARBA" id="ARBA00022729"/>
    </source>
</evidence>
<dbReference type="EMBL" id="JABAIV010000005">
    <property type="protein sequence ID" value="NNG24309.1"/>
    <property type="molecule type" value="Genomic_DNA"/>
</dbReference>
<comment type="function">
    <text evidence="4">Involved in the assembly process of the P-ring formation. It may associate with FlgF on the rod constituting a structure essential for the P-ring assembly or may act as a modulator protein for the P-ring assembly.</text>
</comment>
<dbReference type="AlphaFoldDB" id="A0A7Y2P0M3"/>
<keyword evidence="6" id="KW-0969">Cilium</keyword>
<dbReference type="PANTHER" id="PTHR36307:SF1">
    <property type="entry name" value="FLAGELLA BASAL BODY P-RING FORMATION PROTEIN FLGA"/>
    <property type="match status" value="1"/>
</dbReference>
<reference evidence="6 7" key="1">
    <citation type="submission" date="2020-04" db="EMBL/GenBank/DDBJ databases">
        <title>Massilia sp. nov., a cold adapted bacteria isolated from Arctic soil.</title>
        <authorList>
            <person name="Son J."/>
            <person name="Ka J.-O."/>
        </authorList>
    </citation>
    <scope>NUCLEOTIDE SEQUENCE [LARGE SCALE GENOMIC DNA]</scope>
    <source>
        <strain evidence="6 7">ML15P13</strain>
    </source>
</reference>
<gene>
    <name evidence="6" type="primary">flgA</name>
    <name evidence="6" type="ORF">HGB41_15055</name>
</gene>
<keyword evidence="3 4" id="KW-0574">Periplasm</keyword>
<accession>A0A7Y2P0M3</accession>
<dbReference type="PANTHER" id="PTHR36307">
    <property type="entry name" value="FLAGELLA BASAL BODY P-RING FORMATION PROTEIN FLGA"/>
    <property type="match status" value="1"/>
</dbReference>
<proteinExistence type="inferred from homology"/>
<evidence type="ECO:0000256" key="3">
    <source>
        <dbReference type="ARBA" id="ARBA00022764"/>
    </source>
</evidence>
<dbReference type="InterPro" id="IPR017585">
    <property type="entry name" value="SAF_FlgA"/>
</dbReference>
<keyword evidence="6" id="KW-0966">Cell projection</keyword>
<comment type="caution">
    <text evidence="6">The sequence shown here is derived from an EMBL/GenBank/DDBJ whole genome shotgun (WGS) entry which is preliminary data.</text>
</comment>
<dbReference type="Proteomes" id="UP000533905">
    <property type="component" value="Unassembled WGS sequence"/>
</dbReference>
<dbReference type="CDD" id="cd11614">
    <property type="entry name" value="SAF_CpaB_FlgA_like"/>
    <property type="match status" value="1"/>
</dbReference>
<dbReference type="Gene3D" id="3.90.1210.10">
    <property type="entry name" value="Antifreeze-like/N-acetylneuraminic acid synthase C-terminal domain"/>
    <property type="match status" value="1"/>
</dbReference>